<comment type="caution">
    <text evidence="5">The sequence shown here is derived from an EMBL/GenBank/DDBJ whole genome shotgun (WGS) entry which is preliminary data.</text>
</comment>
<keyword evidence="3" id="KW-0804">Transcription</keyword>
<dbReference type="InterPro" id="IPR000485">
    <property type="entry name" value="AsnC-type_HTH_dom"/>
</dbReference>
<dbReference type="Proteomes" id="UP000287168">
    <property type="component" value="Unassembled WGS sequence"/>
</dbReference>
<evidence type="ECO:0000256" key="2">
    <source>
        <dbReference type="ARBA" id="ARBA00023125"/>
    </source>
</evidence>
<feature type="domain" description="HTH asnC-type" evidence="4">
    <location>
        <begin position="7"/>
        <end position="68"/>
    </location>
</feature>
<dbReference type="InterPro" id="IPR019888">
    <property type="entry name" value="Tscrpt_reg_AsnC-like"/>
</dbReference>
<dbReference type="RefSeq" id="WP_128490125.1">
    <property type="nucleotide sequence ID" value="NZ_JBHLXB010000047.1"/>
</dbReference>
<dbReference type="SUPFAM" id="SSF54909">
    <property type="entry name" value="Dimeric alpha+beta barrel"/>
    <property type="match status" value="1"/>
</dbReference>
<dbReference type="InterPro" id="IPR019887">
    <property type="entry name" value="Tscrpt_reg_AsnC/Lrp_C"/>
</dbReference>
<dbReference type="Pfam" id="PF01037">
    <property type="entry name" value="AsnC_trans_reg"/>
    <property type="match status" value="1"/>
</dbReference>
<evidence type="ECO:0000259" key="4">
    <source>
        <dbReference type="PROSITE" id="PS50956"/>
    </source>
</evidence>
<dbReference type="GO" id="GO:0005829">
    <property type="term" value="C:cytosol"/>
    <property type="evidence" value="ECO:0007669"/>
    <property type="project" value="TreeGrafter"/>
</dbReference>
<dbReference type="EMBL" id="SBLC01000023">
    <property type="protein sequence ID" value="RWY39478.1"/>
    <property type="molecule type" value="Genomic_DNA"/>
</dbReference>
<evidence type="ECO:0000313" key="6">
    <source>
        <dbReference type="Proteomes" id="UP000287168"/>
    </source>
</evidence>
<dbReference type="InterPro" id="IPR036390">
    <property type="entry name" value="WH_DNA-bd_sf"/>
</dbReference>
<gene>
    <name evidence="5" type="ORF">EP867_14095</name>
</gene>
<dbReference type="PRINTS" id="PR00033">
    <property type="entry name" value="HTHASNC"/>
</dbReference>
<dbReference type="SUPFAM" id="SSF46785">
    <property type="entry name" value="Winged helix' DNA-binding domain"/>
    <property type="match status" value="1"/>
</dbReference>
<dbReference type="GO" id="GO:0043200">
    <property type="term" value="P:response to amino acid"/>
    <property type="evidence" value="ECO:0007669"/>
    <property type="project" value="TreeGrafter"/>
</dbReference>
<keyword evidence="1" id="KW-0805">Transcription regulation</keyword>
<protein>
    <submittedName>
        <fullName evidence="5">Lrp/AsnC family transcriptional regulator</fullName>
    </submittedName>
</protein>
<keyword evidence="6" id="KW-1185">Reference proteome</keyword>
<organism evidence="5 6">
    <name type="scientific">Falsigemmobacter intermedius</name>
    <dbReference type="NCBI Taxonomy" id="1553448"/>
    <lineage>
        <taxon>Bacteria</taxon>
        <taxon>Pseudomonadati</taxon>
        <taxon>Pseudomonadota</taxon>
        <taxon>Alphaproteobacteria</taxon>
        <taxon>Rhodobacterales</taxon>
        <taxon>Paracoccaceae</taxon>
        <taxon>Falsigemmobacter</taxon>
    </lineage>
</organism>
<sequence>MAKSIELDQFDEALLREMQSDNQTPARVLAERVGLSQSAVLRRLRRLREEGVILADVSVVNPAVMGVPLRIHVLVSIDQGARQAAAFSKKLQGRREVIHASYVTGGADFVLLLQLESMEAYAQFAAEVFHADPHVSSFYTYVAMREVVGLHHRQSACR</sequence>
<accession>A0A3S3US31</accession>
<dbReference type="InterPro" id="IPR011008">
    <property type="entry name" value="Dimeric_a/b-barrel"/>
</dbReference>
<dbReference type="OrthoDB" id="7856348at2"/>
<dbReference type="PANTHER" id="PTHR30154">
    <property type="entry name" value="LEUCINE-RESPONSIVE REGULATORY PROTEIN"/>
    <property type="match status" value="1"/>
</dbReference>
<dbReference type="PROSITE" id="PS50956">
    <property type="entry name" value="HTH_ASNC_2"/>
    <property type="match status" value="1"/>
</dbReference>
<name>A0A3S3US31_9RHOB</name>
<dbReference type="PANTHER" id="PTHR30154:SF34">
    <property type="entry name" value="TRANSCRIPTIONAL REGULATOR AZLB"/>
    <property type="match status" value="1"/>
</dbReference>
<proteinExistence type="predicted"/>
<dbReference type="AlphaFoldDB" id="A0A3S3US31"/>
<keyword evidence="2" id="KW-0238">DNA-binding</keyword>
<dbReference type="InterPro" id="IPR036388">
    <property type="entry name" value="WH-like_DNA-bd_sf"/>
</dbReference>
<dbReference type="Gene3D" id="1.10.10.10">
    <property type="entry name" value="Winged helix-like DNA-binding domain superfamily/Winged helix DNA-binding domain"/>
    <property type="match status" value="1"/>
</dbReference>
<dbReference type="GO" id="GO:0043565">
    <property type="term" value="F:sequence-specific DNA binding"/>
    <property type="evidence" value="ECO:0007669"/>
    <property type="project" value="InterPro"/>
</dbReference>
<evidence type="ECO:0000256" key="3">
    <source>
        <dbReference type="ARBA" id="ARBA00023163"/>
    </source>
</evidence>
<reference evidence="5 6" key="1">
    <citation type="journal article" date="2015" name="Int. J. Syst. Evol. Microbiol.">
        <title>Gemmobacter intermedius sp. nov., isolated from a white stork (Ciconia ciconia).</title>
        <authorList>
            <person name="Kampfer P."/>
            <person name="Jerzak L."/>
            <person name="Wilharm G."/>
            <person name="Golke J."/>
            <person name="Busse H.J."/>
            <person name="Glaeser S.P."/>
        </authorList>
    </citation>
    <scope>NUCLEOTIDE SEQUENCE [LARGE SCALE GENOMIC DNA]</scope>
    <source>
        <strain evidence="5 6">119/4</strain>
    </source>
</reference>
<dbReference type="Pfam" id="PF13412">
    <property type="entry name" value="HTH_24"/>
    <property type="match status" value="1"/>
</dbReference>
<evidence type="ECO:0000313" key="5">
    <source>
        <dbReference type="EMBL" id="RWY39478.1"/>
    </source>
</evidence>
<dbReference type="SMART" id="SM00344">
    <property type="entry name" value="HTH_ASNC"/>
    <property type="match status" value="1"/>
</dbReference>
<evidence type="ECO:0000256" key="1">
    <source>
        <dbReference type="ARBA" id="ARBA00023015"/>
    </source>
</evidence>
<dbReference type="Gene3D" id="3.30.70.920">
    <property type="match status" value="1"/>
</dbReference>